<accession>C0DTR5</accession>
<protein>
    <submittedName>
        <fullName evidence="2">Uncharacterized protein</fullName>
    </submittedName>
</protein>
<proteinExistence type="predicted"/>
<gene>
    <name evidence="2" type="ORF">EIKCOROL_00745</name>
</gene>
<dbReference type="HOGENOM" id="CLU_3061110_0_0_4"/>
<organism evidence="2 3">
    <name type="scientific">Eikenella corrodens ATCC 23834</name>
    <dbReference type="NCBI Taxonomy" id="546274"/>
    <lineage>
        <taxon>Bacteria</taxon>
        <taxon>Pseudomonadati</taxon>
        <taxon>Pseudomonadota</taxon>
        <taxon>Betaproteobacteria</taxon>
        <taxon>Neisseriales</taxon>
        <taxon>Neisseriaceae</taxon>
        <taxon>Eikenella</taxon>
    </lineage>
</organism>
<feature type="signal peptide" evidence="1">
    <location>
        <begin position="1"/>
        <end position="23"/>
    </location>
</feature>
<dbReference type="AlphaFoldDB" id="C0DTR5"/>
<name>C0DTR5_EIKCO</name>
<reference evidence="2 3" key="1">
    <citation type="submission" date="2009-01" db="EMBL/GenBank/DDBJ databases">
        <authorList>
            <person name="Fulton L."/>
            <person name="Clifton S."/>
            <person name="Chinwalla A.T."/>
            <person name="Mitreva M."/>
            <person name="Sodergren E."/>
            <person name="Weinstock G."/>
            <person name="Clifton S."/>
            <person name="Dooling D.J."/>
            <person name="Fulton B."/>
            <person name="Minx P."/>
            <person name="Pepin K.H."/>
            <person name="Johnson M."/>
            <person name="Bhonagiri V."/>
            <person name="Nash W.E."/>
            <person name="Mardis E.R."/>
            <person name="Wilson R.K."/>
        </authorList>
    </citation>
    <scope>NUCLEOTIDE SEQUENCE [LARGE SCALE GENOMIC DNA]</scope>
    <source>
        <strain evidence="2 3">ATCC 23834</strain>
    </source>
</reference>
<evidence type="ECO:0000313" key="3">
    <source>
        <dbReference type="Proteomes" id="UP000005837"/>
    </source>
</evidence>
<sequence>MAWQKLRYAPILLQLAFSGSLSSAEGDYTAGWLALLGNTGVGGWNSFDSGYII</sequence>
<dbReference type="Proteomes" id="UP000005837">
    <property type="component" value="Unassembled WGS sequence"/>
</dbReference>
<feature type="chain" id="PRO_5002897447" evidence="1">
    <location>
        <begin position="24"/>
        <end position="53"/>
    </location>
</feature>
<dbReference type="EMBL" id="ACEA01000016">
    <property type="protein sequence ID" value="EEG24562.1"/>
    <property type="molecule type" value="Genomic_DNA"/>
</dbReference>
<keyword evidence="1" id="KW-0732">Signal</keyword>
<comment type="caution">
    <text evidence="2">The sequence shown here is derived from an EMBL/GenBank/DDBJ whole genome shotgun (WGS) entry which is preliminary data.</text>
</comment>
<evidence type="ECO:0000313" key="2">
    <source>
        <dbReference type="EMBL" id="EEG24562.1"/>
    </source>
</evidence>
<evidence type="ECO:0000256" key="1">
    <source>
        <dbReference type="SAM" id="SignalP"/>
    </source>
</evidence>